<protein>
    <submittedName>
        <fullName evidence="2">DNA-binding MurR/RpiR family transcriptional regulator</fullName>
    </submittedName>
</protein>
<dbReference type="Gene3D" id="3.40.50.10490">
    <property type="entry name" value="Glucose-6-phosphate isomerase like protein, domain 1"/>
    <property type="match status" value="1"/>
</dbReference>
<dbReference type="Pfam" id="PF01418">
    <property type="entry name" value="HTH_6"/>
    <property type="match status" value="1"/>
</dbReference>
<reference evidence="2 3" key="1">
    <citation type="submission" date="2020-08" db="EMBL/GenBank/DDBJ databases">
        <title>Genomic Encyclopedia of Type Strains, Phase IV (KMG-IV): sequencing the most valuable type-strain genomes for metagenomic binning, comparative biology and taxonomic classification.</title>
        <authorList>
            <person name="Goeker M."/>
        </authorList>
    </citation>
    <scope>NUCLEOTIDE SEQUENCE [LARGE SCALE GENOMIC DNA]</scope>
    <source>
        <strain evidence="2 3">DSM 106146</strain>
    </source>
</reference>
<evidence type="ECO:0000313" key="2">
    <source>
        <dbReference type="EMBL" id="MBB5263203.1"/>
    </source>
</evidence>
<evidence type="ECO:0000259" key="1">
    <source>
        <dbReference type="PROSITE" id="PS51071"/>
    </source>
</evidence>
<dbReference type="PROSITE" id="PS51071">
    <property type="entry name" value="HTH_RPIR"/>
    <property type="match status" value="1"/>
</dbReference>
<dbReference type="GO" id="GO:0003700">
    <property type="term" value="F:DNA-binding transcription factor activity"/>
    <property type="evidence" value="ECO:0007669"/>
    <property type="project" value="InterPro"/>
</dbReference>
<proteinExistence type="predicted"/>
<dbReference type="RefSeq" id="WP_183770670.1">
    <property type="nucleotide sequence ID" value="NZ_CAWVEG010000206.1"/>
</dbReference>
<dbReference type="InterPro" id="IPR009057">
    <property type="entry name" value="Homeodomain-like_sf"/>
</dbReference>
<dbReference type="GO" id="GO:0003677">
    <property type="term" value="F:DNA binding"/>
    <property type="evidence" value="ECO:0007669"/>
    <property type="project" value="UniProtKB-KW"/>
</dbReference>
<dbReference type="InterPro" id="IPR046348">
    <property type="entry name" value="SIS_dom_sf"/>
</dbReference>
<keyword evidence="2" id="KW-0238">DNA-binding</keyword>
<dbReference type="InterPro" id="IPR036388">
    <property type="entry name" value="WH-like_DNA-bd_sf"/>
</dbReference>
<keyword evidence="3" id="KW-1185">Reference proteome</keyword>
<comment type="caution">
    <text evidence="2">The sequence shown here is derived from an EMBL/GenBank/DDBJ whole genome shotgun (WGS) entry which is preliminary data.</text>
</comment>
<dbReference type="InterPro" id="IPR047640">
    <property type="entry name" value="RpiR-like"/>
</dbReference>
<dbReference type="Proteomes" id="UP000543642">
    <property type="component" value="Unassembled WGS sequence"/>
</dbReference>
<feature type="domain" description="HTH rpiR-type" evidence="1">
    <location>
        <begin position="1"/>
        <end position="77"/>
    </location>
</feature>
<organism evidence="2 3">
    <name type="scientific">Catenibacillus scindens</name>
    <dbReference type="NCBI Taxonomy" id="673271"/>
    <lineage>
        <taxon>Bacteria</taxon>
        <taxon>Bacillati</taxon>
        <taxon>Bacillota</taxon>
        <taxon>Clostridia</taxon>
        <taxon>Lachnospirales</taxon>
        <taxon>Lachnospiraceae</taxon>
        <taxon>Catenibacillus</taxon>
    </lineage>
</organism>
<dbReference type="PANTHER" id="PTHR30514:SF1">
    <property type="entry name" value="HTH-TYPE TRANSCRIPTIONAL REGULATOR HEXR-RELATED"/>
    <property type="match status" value="1"/>
</dbReference>
<sequence length="258" mass="29995">MLYRFLTYVNSTSSQTTYANIAYYISNNFSKIIHMNLEELADACYVSQATISRFCRFLGFESFTHFKMECQRSLRDGERRINDICSTSSKGDEEYQYFFRGYGDEIISELKDFINTMDIKRLDQLLDRIHNTSDVALFGIHRCSSVIQELQFSFALKDKFVKAYSGFTHQLECAKTLNEDSLVIVFTAKDGFWFEAHDVVDALAKSKCYKILVTTEKNGERQDIFDEVYFLGSGRGRGSLYVMANYSEAMISRYFTRY</sequence>
<evidence type="ECO:0000313" key="3">
    <source>
        <dbReference type="Proteomes" id="UP000543642"/>
    </source>
</evidence>
<dbReference type="GO" id="GO:0097367">
    <property type="term" value="F:carbohydrate derivative binding"/>
    <property type="evidence" value="ECO:0007669"/>
    <property type="project" value="InterPro"/>
</dbReference>
<dbReference type="SUPFAM" id="SSF46689">
    <property type="entry name" value="Homeodomain-like"/>
    <property type="match status" value="1"/>
</dbReference>
<dbReference type="PANTHER" id="PTHR30514">
    <property type="entry name" value="GLUCOKINASE"/>
    <property type="match status" value="1"/>
</dbReference>
<name>A0A7W8H7L0_9FIRM</name>
<dbReference type="InterPro" id="IPR000281">
    <property type="entry name" value="HTH_RpiR"/>
</dbReference>
<dbReference type="GO" id="GO:1901135">
    <property type="term" value="P:carbohydrate derivative metabolic process"/>
    <property type="evidence" value="ECO:0007669"/>
    <property type="project" value="InterPro"/>
</dbReference>
<dbReference type="EMBL" id="JACHFW010000001">
    <property type="protein sequence ID" value="MBB5263203.1"/>
    <property type="molecule type" value="Genomic_DNA"/>
</dbReference>
<dbReference type="SUPFAM" id="SSF53697">
    <property type="entry name" value="SIS domain"/>
    <property type="match status" value="1"/>
</dbReference>
<dbReference type="AlphaFoldDB" id="A0A7W8H7L0"/>
<dbReference type="Gene3D" id="1.10.10.10">
    <property type="entry name" value="Winged helix-like DNA-binding domain superfamily/Winged helix DNA-binding domain"/>
    <property type="match status" value="1"/>
</dbReference>
<gene>
    <name evidence="2" type="ORF">HNP82_000297</name>
</gene>
<accession>A0A7W8H7L0</accession>